<feature type="compositionally biased region" description="Basic and acidic residues" evidence="1">
    <location>
        <begin position="16"/>
        <end position="36"/>
    </location>
</feature>
<dbReference type="InterPro" id="IPR010882">
    <property type="entry name" value="PCEMA1"/>
</dbReference>
<proteinExistence type="predicted"/>
<name>A0A9P6ILA1_9FUNG</name>
<evidence type="ECO:0000313" key="3">
    <source>
        <dbReference type="Proteomes" id="UP000749646"/>
    </source>
</evidence>
<feature type="region of interest" description="Disordered" evidence="1">
    <location>
        <begin position="226"/>
        <end position="246"/>
    </location>
</feature>
<dbReference type="AlphaFoldDB" id="A0A9P6ILA1"/>
<protein>
    <submittedName>
        <fullName evidence="2">Uncharacterized protein</fullName>
    </submittedName>
</protein>
<dbReference type="Pfam" id="PF07418">
    <property type="entry name" value="PCEMA1"/>
    <property type="match status" value="1"/>
</dbReference>
<feature type="region of interest" description="Disordered" evidence="1">
    <location>
        <begin position="110"/>
        <end position="169"/>
    </location>
</feature>
<feature type="compositionally biased region" description="Low complexity" evidence="1">
    <location>
        <begin position="143"/>
        <end position="153"/>
    </location>
</feature>
<gene>
    <name evidence="2" type="ORF">BGZ65_003617</name>
</gene>
<accession>A0A9P6ILA1</accession>
<dbReference type="OrthoDB" id="2409181at2759"/>
<reference evidence="2" key="1">
    <citation type="journal article" date="2020" name="Fungal Divers.">
        <title>Resolving the Mortierellaceae phylogeny through synthesis of multi-gene phylogenetics and phylogenomics.</title>
        <authorList>
            <person name="Vandepol N."/>
            <person name="Liber J."/>
            <person name="Desiro A."/>
            <person name="Na H."/>
            <person name="Kennedy M."/>
            <person name="Barry K."/>
            <person name="Grigoriev I.V."/>
            <person name="Miller A.N."/>
            <person name="O'Donnell K."/>
            <person name="Stajich J.E."/>
            <person name="Bonito G."/>
        </authorList>
    </citation>
    <scope>NUCLEOTIDE SEQUENCE</scope>
    <source>
        <strain evidence="2">MES-2147</strain>
    </source>
</reference>
<dbReference type="EMBL" id="JAAAHW010009903">
    <property type="protein sequence ID" value="KAF9934745.1"/>
    <property type="molecule type" value="Genomic_DNA"/>
</dbReference>
<feature type="compositionally biased region" description="Polar residues" evidence="1">
    <location>
        <begin position="231"/>
        <end position="246"/>
    </location>
</feature>
<organism evidence="2 3">
    <name type="scientific">Modicella reniformis</name>
    <dbReference type="NCBI Taxonomy" id="1440133"/>
    <lineage>
        <taxon>Eukaryota</taxon>
        <taxon>Fungi</taxon>
        <taxon>Fungi incertae sedis</taxon>
        <taxon>Mucoromycota</taxon>
        <taxon>Mortierellomycotina</taxon>
        <taxon>Mortierellomycetes</taxon>
        <taxon>Mortierellales</taxon>
        <taxon>Mortierellaceae</taxon>
        <taxon>Modicella</taxon>
    </lineage>
</organism>
<sequence length="246" mass="27832">MTNTTTNPTSAPTIQIEERNERGRTHDIHPISEHGEYSQNNNGSRRSSISAFVDRLRSRSRSRSRSRPRPSIDGFIEEDKEYVYSRRKSSEIHGEYASTLRAQVEHMEKLRSEQAKAGVTHNVDGIPIPPPVNSSREGRRRSIIGTLSRSSSRSRSRSPDRSEERHSSKLAVEDKEFKYSRRKSQEIAGPYADALKSQLDYMENLRENQIKKGITHNVDGILIPPPVNPGSRRSSITGSGLIKNQI</sequence>
<evidence type="ECO:0000313" key="2">
    <source>
        <dbReference type="EMBL" id="KAF9934745.1"/>
    </source>
</evidence>
<feature type="region of interest" description="Disordered" evidence="1">
    <location>
        <begin position="1"/>
        <end position="48"/>
    </location>
</feature>
<feature type="compositionally biased region" description="Low complexity" evidence="1">
    <location>
        <begin position="1"/>
        <end position="13"/>
    </location>
</feature>
<feature type="compositionally biased region" description="Basic and acidic residues" evidence="1">
    <location>
        <begin position="157"/>
        <end position="169"/>
    </location>
</feature>
<feature type="compositionally biased region" description="Polar residues" evidence="1">
    <location>
        <begin position="37"/>
        <end position="48"/>
    </location>
</feature>
<dbReference type="Proteomes" id="UP000749646">
    <property type="component" value="Unassembled WGS sequence"/>
</dbReference>
<comment type="caution">
    <text evidence="2">The sequence shown here is derived from an EMBL/GenBank/DDBJ whole genome shotgun (WGS) entry which is preliminary data.</text>
</comment>
<evidence type="ECO:0000256" key="1">
    <source>
        <dbReference type="SAM" id="MobiDB-lite"/>
    </source>
</evidence>
<keyword evidence="3" id="KW-1185">Reference proteome</keyword>